<evidence type="ECO:0000313" key="1">
    <source>
        <dbReference type="EMBL" id="KAI3749625.1"/>
    </source>
</evidence>
<reference evidence="1 2" key="2">
    <citation type="journal article" date="2022" name="Mol. Ecol. Resour.">
        <title>The genomes of chicory, endive, great burdock and yacon provide insights into Asteraceae paleo-polyploidization history and plant inulin production.</title>
        <authorList>
            <person name="Fan W."/>
            <person name="Wang S."/>
            <person name="Wang H."/>
            <person name="Wang A."/>
            <person name="Jiang F."/>
            <person name="Liu H."/>
            <person name="Zhao H."/>
            <person name="Xu D."/>
            <person name="Zhang Y."/>
        </authorList>
    </citation>
    <scope>NUCLEOTIDE SEQUENCE [LARGE SCALE GENOMIC DNA]</scope>
    <source>
        <strain evidence="2">cv. Punajuju</strain>
        <tissue evidence="1">Leaves</tissue>
    </source>
</reference>
<sequence length="325" mass="36334">MTSPRLSSVDKKHFGDHPLNDNVESFQQHTAESSKGFSFREIGCIRARKKVVCCDFSSDGKILASAGHHKKAVLWNVDTLQTDATPEEHQLLITDVRFRPNSTQFGTTSLDQSVRIWDAANPSYCVHAHTGHTSHVMSLDFHPKKTDLFCFCDSNNEIRYWNMNPFRCTRVSKGGSARVRFQPGSGQLLASVSDNIVSIFDVETDRQTHSLQAHMGVVNYLCWDMNGEYLASVSEDIVRIWSVASGKCIHELSSNENQFYSCVFHPSYSALLVIGGMRSLEVWNMAEKKSMAVPAHDKIIADLAQSPVTGMVASASHDSYVKLWK</sequence>
<dbReference type="EMBL" id="CM042012">
    <property type="protein sequence ID" value="KAI3749625.1"/>
    <property type="molecule type" value="Genomic_DNA"/>
</dbReference>
<accession>A0ACB9DSR7</accession>
<keyword evidence="2" id="KW-1185">Reference proteome</keyword>
<proteinExistence type="predicted"/>
<evidence type="ECO:0000313" key="2">
    <source>
        <dbReference type="Proteomes" id="UP001055811"/>
    </source>
</evidence>
<name>A0ACB9DSR7_CICIN</name>
<protein>
    <submittedName>
        <fullName evidence="1">Uncharacterized protein</fullName>
    </submittedName>
</protein>
<gene>
    <name evidence="1" type="ORF">L2E82_20239</name>
</gene>
<comment type="caution">
    <text evidence="1">The sequence shown here is derived from an EMBL/GenBank/DDBJ whole genome shotgun (WGS) entry which is preliminary data.</text>
</comment>
<organism evidence="1 2">
    <name type="scientific">Cichorium intybus</name>
    <name type="common">Chicory</name>
    <dbReference type="NCBI Taxonomy" id="13427"/>
    <lineage>
        <taxon>Eukaryota</taxon>
        <taxon>Viridiplantae</taxon>
        <taxon>Streptophyta</taxon>
        <taxon>Embryophyta</taxon>
        <taxon>Tracheophyta</taxon>
        <taxon>Spermatophyta</taxon>
        <taxon>Magnoliopsida</taxon>
        <taxon>eudicotyledons</taxon>
        <taxon>Gunneridae</taxon>
        <taxon>Pentapetalae</taxon>
        <taxon>asterids</taxon>
        <taxon>campanulids</taxon>
        <taxon>Asterales</taxon>
        <taxon>Asteraceae</taxon>
        <taxon>Cichorioideae</taxon>
        <taxon>Cichorieae</taxon>
        <taxon>Cichoriinae</taxon>
        <taxon>Cichorium</taxon>
    </lineage>
</organism>
<reference evidence="2" key="1">
    <citation type="journal article" date="2022" name="Mol. Ecol. Resour.">
        <title>The genomes of chicory, endive, great burdock and yacon provide insights into Asteraceae palaeo-polyploidization history and plant inulin production.</title>
        <authorList>
            <person name="Fan W."/>
            <person name="Wang S."/>
            <person name="Wang H."/>
            <person name="Wang A."/>
            <person name="Jiang F."/>
            <person name="Liu H."/>
            <person name="Zhao H."/>
            <person name="Xu D."/>
            <person name="Zhang Y."/>
        </authorList>
    </citation>
    <scope>NUCLEOTIDE SEQUENCE [LARGE SCALE GENOMIC DNA]</scope>
    <source>
        <strain evidence="2">cv. Punajuju</strain>
    </source>
</reference>
<dbReference type="Proteomes" id="UP001055811">
    <property type="component" value="Linkage Group LG04"/>
</dbReference>